<dbReference type="Proteomes" id="UP000270924">
    <property type="component" value="Unassembled WGS sequence"/>
</dbReference>
<evidence type="ECO:0000313" key="3">
    <source>
        <dbReference type="Proteomes" id="UP000093561"/>
    </source>
</evidence>
<dbReference type="Pfam" id="PF17266">
    <property type="entry name" value="DUF5332"/>
    <property type="match status" value="1"/>
</dbReference>
<gene>
    <name evidence="2" type="ORF">WBA_LOCUS7262</name>
</gene>
<dbReference type="InParanoid" id="A0A3P7E3D3"/>
<dbReference type="Proteomes" id="UP000093561">
    <property type="component" value="Unassembled WGS sequence"/>
</dbReference>
<dbReference type="OrthoDB" id="5840377at2759"/>
<accession>A0A3P7E3D3</accession>
<reference evidence="5" key="4">
    <citation type="submission" date="2024-02" db="UniProtKB">
        <authorList>
            <consortium name="WormBaseParasite"/>
        </authorList>
    </citation>
    <scope>IDENTIFICATION</scope>
    <source>
        <strain evidence="5">pt0022</strain>
    </source>
</reference>
<dbReference type="WBParaSite" id="mrna-Wban_06528">
    <property type="protein sequence ID" value="mrna-Wban_06528"/>
    <property type="gene ID" value="Wban_06528"/>
</dbReference>
<evidence type="ECO:0000313" key="4">
    <source>
        <dbReference type="Proteomes" id="UP000270924"/>
    </source>
</evidence>
<organism evidence="2 4">
    <name type="scientific">Wuchereria bancrofti</name>
    <dbReference type="NCBI Taxonomy" id="6293"/>
    <lineage>
        <taxon>Eukaryota</taxon>
        <taxon>Metazoa</taxon>
        <taxon>Ecdysozoa</taxon>
        <taxon>Nematoda</taxon>
        <taxon>Chromadorea</taxon>
        <taxon>Rhabditida</taxon>
        <taxon>Spirurina</taxon>
        <taxon>Spiruromorpha</taxon>
        <taxon>Filarioidea</taxon>
        <taxon>Onchocercidae</taxon>
        <taxon>Wuchereria</taxon>
    </lineage>
</organism>
<dbReference type="OMA" id="YALEQMS"/>
<sequence length="184" mass="20812">MLKLAFSIILYGIIRSSLADANSCGKLVHCTVKRCFSTEKTETAMHTMSAVGMFSAMVDQFSFVCLATKCHDACTACEQCNYALDQISKITSGVKTKMECPKIETCLEQCFLEDALHMNSCARKRCNLYCYNDDCPYCIYVAKRIFLRICRENNIPKLPNVNFNGNCMDLFDHVLKEYSAGHRT</sequence>
<dbReference type="InterPro" id="IPR035161">
    <property type="entry name" value="DUF5332"/>
</dbReference>
<name>A0A3P7E3D3_WUCBA</name>
<proteinExistence type="predicted"/>
<evidence type="ECO:0000313" key="2">
    <source>
        <dbReference type="EMBL" id="VDM13876.1"/>
    </source>
</evidence>
<keyword evidence="1" id="KW-0732">Signal</keyword>
<evidence type="ECO:0000313" key="5">
    <source>
        <dbReference type="WBParaSite" id="mrna-Wban_06528"/>
    </source>
</evidence>
<keyword evidence="4" id="KW-1185">Reference proteome</keyword>
<dbReference type="FunCoup" id="A0A3P7E3D3">
    <property type="interactions" value="63"/>
</dbReference>
<dbReference type="EMBL" id="UYWW01005005">
    <property type="protein sequence ID" value="VDM13876.1"/>
    <property type="molecule type" value="Genomic_DNA"/>
</dbReference>
<feature type="chain" id="PRO_5018104459" evidence="1">
    <location>
        <begin position="20"/>
        <end position="184"/>
    </location>
</feature>
<evidence type="ECO:0000256" key="1">
    <source>
        <dbReference type="SAM" id="SignalP"/>
    </source>
</evidence>
<dbReference type="PANTHER" id="PTHR38612">
    <property type="entry name" value="PROTEIN DCT-5-RELATED"/>
    <property type="match status" value="1"/>
</dbReference>
<dbReference type="AlphaFoldDB" id="A0A3P7E3D3"/>
<protein>
    <submittedName>
        <fullName evidence="5">ShKT domain-containing protein</fullName>
    </submittedName>
</protein>
<reference evidence="2 4" key="3">
    <citation type="submission" date="2018-11" db="EMBL/GenBank/DDBJ databases">
        <authorList>
            <consortium name="Pathogen Informatics"/>
        </authorList>
    </citation>
    <scope>NUCLEOTIDE SEQUENCE [LARGE SCALE GENOMIC DNA]</scope>
</reference>
<reference evidence="3" key="2">
    <citation type="journal article" date="2016" name="Mol. Ecol.">
        <title>Population genomics of the filarial nematode parasite Wuchereria bancrofti from mosquitoes.</title>
        <authorList>
            <person name="Small S.T."/>
            <person name="Reimer L.J."/>
            <person name="Tisch D.J."/>
            <person name="King C.L."/>
            <person name="Christensen B.M."/>
            <person name="Siba P.M."/>
            <person name="Kazura J.W."/>
            <person name="Serre D."/>
            <person name="Zimmerman P.A."/>
        </authorList>
    </citation>
    <scope>NUCLEOTIDE SEQUENCE</scope>
    <source>
        <strain evidence="3">pt0022</strain>
    </source>
</reference>
<reference evidence="3" key="1">
    <citation type="submission" date="2015-03" db="EMBL/GenBank/DDBJ databases">
        <title>Wuchereria bancrofti Genome Sequencing Papua New Guinea Strain.</title>
        <authorList>
            <person name="Small S.T."/>
            <person name="Serre D."/>
            <person name="Zimmerman P.A."/>
        </authorList>
    </citation>
    <scope>NUCLEOTIDE SEQUENCE [LARGE SCALE GENOMIC DNA]</scope>
    <source>
        <strain evidence="3">pt0022</strain>
    </source>
</reference>
<dbReference type="PANTHER" id="PTHR38612:SF2">
    <property type="entry name" value="PROTEIN DCT-5"/>
    <property type="match status" value="1"/>
</dbReference>
<feature type="signal peptide" evidence="1">
    <location>
        <begin position="1"/>
        <end position="19"/>
    </location>
</feature>